<dbReference type="Proteomes" id="UP000316621">
    <property type="component" value="Chromosome 1"/>
</dbReference>
<feature type="domain" description="BED-type" evidence="6">
    <location>
        <begin position="23"/>
        <end position="75"/>
    </location>
</feature>
<dbReference type="GO" id="GO:0008270">
    <property type="term" value="F:zinc ion binding"/>
    <property type="evidence" value="ECO:0007669"/>
    <property type="project" value="UniProtKB-KW"/>
</dbReference>
<keyword evidence="8" id="KW-1185">Reference proteome</keyword>
<accession>A0A4Y7I9K3</accession>
<dbReference type="GO" id="GO:0003677">
    <property type="term" value="F:DNA binding"/>
    <property type="evidence" value="ECO:0007669"/>
    <property type="project" value="InterPro"/>
</dbReference>
<gene>
    <name evidence="7" type="ORF">C5167_037026</name>
</gene>
<evidence type="ECO:0000259" key="6">
    <source>
        <dbReference type="PROSITE" id="PS50808"/>
    </source>
</evidence>
<dbReference type="Gramene" id="RZC44079">
    <property type="protein sequence ID" value="RZC44079"/>
    <property type="gene ID" value="C5167_037026"/>
</dbReference>
<feature type="region of interest" description="Disordered" evidence="5">
    <location>
        <begin position="53"/>
        <end position="77"/>
    </location>
</feature>
<evidence type="ECO:0000256" key="2">
    <source>
        <dbReference type="ARBA" id="ARBA00022771"/>
    </source>
</evidence>
<evidence type="ECO:0000256" key="1">
    <source>
        <dbReference type="ARBA" id="ARBA00022723"/>
    </source>
</evidence>
<dbReference type="PROSITE" id="PS50808">
    <property type="entry name" value="ZF_BED"/>
    <property type="match status" value="1"/>
</dbReference>
<keyword evidence="1" id="KW-0479">Metal-binding</keyword>
<sequence length="77" mass="8713">MSHAPTSTTIEVEVGDNKNKHDKVISDVWLEMTRISETHAQCRHCKGKYAAQNDVNGTTGLRKHLNRCPKNPNKKKD</sequence>
<keyword evidence="3" id="KW-0862">Zinc</keyword>
<keyword evidence="2 4" id="KW-0863">Zinc-finger</keyword>
<dbReference type="InterPro" id="IPR003656">
    <property type="entry name" value="Znf_BED"/>
</dbReference>
<evidence type="ECO:0000313" key="8">
    <source>
        <dbReference type="Proteomes" id="UP000316621"/>
    </source>
</evidence>
<dbReference type="SUPFAM" id="SSF57667">
    <property type="entry name" value="beta-beta-alpha zinc fingers"/>
    <property type="match status" value="1"/>
</dbReference>
<evidence type="ECO:0000313" key="7">
    <source>
        <dbReference type="EMBL" id="RZC44079.1"/>
    </source>
</evidence>
<organism evidence="7 8">
    <name type="scientific">Papaver somniferum</name>
    <name type="common">Opium poppy</name>
    <dbReference type="NCBI Taxonomy" id="3469"/>
    <lineage>
        <taxon>Eukaryota</taxon>
        <taxon>Viridiplantae</taxon>
        <taxon>Streptophyta</taxon>
        <taxon>Embryophyta</taxon>
        <taxon>Tracheophyta</taxon>
        <taxon>Spermatophyta</taxon>
        <taxon>Magnoliopsida</taxon>
        <taxon>Ranunculales</taxon>
        <taxon>Papaveraceae</taxon>
        <taxon>Papaveroideae</taxon>
        <taxon>Papaver</taxon>
    </lineage>
</organism>
<evidence type="ECO:0000256" key="4">
    <source>
        <dbReference type="PROSITE-ProRule" id="PRU00027"/>
    </source>
</evidence>
<evidence type="ECO:0000256" key="3">
    <source>
        <dbReference type="ARBA" id="ARBA00022833"/>
    </source>
</evidence>
<dbReference type="EMBL" id="CM010715">
    <property type="protein sequence ID" value="RZC44079.1"/>
    <property type="molecule type" value="Genomic_DNA"/>
</dbReference>
<reference evidence="7 8" key="1">
    <citation type="journal article" date="2018" name="Science">
        <title>The opium poppy genome and morphinan production.</title>
        <authorList>
            <person name="Guo L."/>
            <person name="Winzer T."/>
            <person name="Yang X."/>
            <person name="Li Y."/>
            <person name="Ning Z."/>
            <person name="He Z."/>
            <person name="Teodor R."/>
            <person name="Lu Y."/>
            <person name="Bowser T.A."/>
            <person name="Graham I.A."/>
            <person name="Ye K."/>
        </authorList>
    </citation>
    <scope>NUCLEOTIDE SEQUENCE [LARGE SCALE GENOMIC DNA]</scope>
    <source>
        <strain evidence="8">cv. HN1</strain>
        <tissue evidence="7">Leaves</tissue>
    </source>
</reference>
<dbReference type="Pfam" id="PF02892">
    <property type="entry name" value="zf-BED"/>
    <property type="match status" value="1"/>
</dbReference>
<feature type="compositionally biased region" description="Basic residues" evidence="5">
    <location>
        <begin position="61"/>
        <end position="77"/>
    </location>
</feature>
<name>A0A4Y7I9K3_PAPSO</name>
<dbReference type="AlphaFoldDB" id="A0A4Y7I9K3"/>
<evidence type="ECO:0000256" key="5">
    <source>
        <dbReference type="SAM" id="MobiDB-lite"/>
    </source>
</evidence>
<dbReference type="SMART" id="SM00614">
    <property type="entry name" value="ZnF_BED"/>
    <property type="match status" value="1"/>
</dbReference>
<protein>
    <recommendedName>
        <fullName evidence="6">BED-type domain-containing protein</fullName>
    </recommendedName>
</protein>
<proteinExistence type="predicted"/>
<dbReference type="InterPro" id="IPR036236">
    <property type="entry name" value="Znf_C2H2_sf"/>
</dbReference>